<evidence type="ECO:0000313" key="2">
    <source>
        <dbReference type="Proteomes" id="UP000271624"/>
    </source>
</evidence>
<dbReference type="Proteomes" id="UP000271624">
    <property type="component" value="Unassembled WGS sequence"/>
</dbReference>
<sequence>MACVVFGTAHAAGASTKLTFDELGFPTPVDNLTVKGVTFDFKIDGVDSNDAMYNASFPPQLPSGLLANVQQPLLEGNAKGILSLDFAAPVEALEFAVGVEAFRPLTPGFSVELLDKGLNSFLITPVNTAPLAILSEGLFKYSGASIKKAILSFNSEFFLNPDNPRFSLDNLSYTVVPEPSSLIALLASSAISACLYRVRKQQKVV</sequence>
<dbReference type="NCBIfam" id="TIGR02595">
    <property type="entry name" value="PEP_CTERM"/>
    <property type="match status" value="1"/>
</dbReference>
<gene>
    <name evidence="1" type="ORF">DSM106972_077350</name>
</gene>
<dbReference type="InterPro" id="IPR013424">
    <property type="entry name" value="Ice-binding_C"/>
</dbReference>
<name>A0A433UZN2_9CYAN</name>
<accession>A0A433UZN2</accession>
<protein>
    <recommendedName>
        <fullName evidence="3">PEP-CTERM protein-sorting domain-containing protein</fullName>
    </recommendedName>
</protein>
<dbReference type="EMBL" id="RSCL01000026">
    <property type="protein sequence ID" value="RUS99293.1"/>
    <property type="molecule type" value="Genomic_DNA"/>
</dbReference>
<dbReference type="AlphaFoldDB" id="A0A433UZN2"/>
<evidence type="ECO:0008006" key="3">
    <source>
        <dbReference type="Google" id="ProtNLM"/>
    </source>
</evidence>
<evidence type="ECO:0000313" key="1">
    <source>
        <dbReference type="EMBL" id="RUS99293.1"/>
    </source>
</evidence>
<reference evidence="1" key="2">
    <citation type="journal article" date="2019" name="Genome Biol. Evol.">
        <title>Day and night: Metabolic profiles and evolutionary relationships of six axenic non-marine cyanobacteria.</title>
        <authorList>
            <person name="Will S.E."/>
            <person name="Henke P."/>
            <person name="Boedeker C."/>
            <person name="Huang S."/>
            <person name="Brinkmann H."/>
            <person name="Rohde M."/>
            <person name="Jarek M."/>
            <person name="Friedl T."/>
            <person name="Seufert S."/>
            <person name="Schumacher M."/>
            <person name="Overmann J."/>
            <person name="Neumann-Schaal M."/>
            <person name="Petersen J."/>
        </authorList>
    </citation>
    <scope>NUCLEOTIDE SEQUENCE [LARGE SCALE GENOMIC DNA]</scope>
    <source>
        <strain evidence="1">PCC 7102</strain>
    </source>
</reference>
<comment type="caution">
    <text evidence="1">The sequence shown here is derived from an EMBL/GenBank/DDBJ whole genome shotgun (WGS) entry which is preliminary data.</text>
</comment>
<organism evidence="1 2">
    <name type="scientific">Dulcicalothrix desertica PCC 7102</name>
    <dbReference type="NCBI Taxonomy" id="232991"/>
    <lineage>
        <taxon>Bacteria</taxon>
        <taxon>Bacillati</taxon>
        <taxon>Cyanobacteriota</taxon>
        <taxon>Cyanophyceae</taxon>
        <taxon>Nostocales</taxon>
        <taxon>Calotrichaceae</taxon>
        <taxon>Dulcicalothrix</taxon>
    </lineage>
</organism>
<proteinExistence type="predicted"/>
<reference evidence="1" key="1">
    <citation type="submission" date="2018-12" db="EMBL/GenBank/DDBJ databases">
        <authorList>
            <person name="Will S."/>
            <person name="Neumann-Schaal M."/>
            <person name="Henke P."/>
        </authorList>
    </citation>
    <scope>NUCLEOTIDE SEQUENCE</scope>
    <source>
        <strain evidence="1">PCC 7102</strain>
    </source>
</reference>
<keyword evidence="2" id="KW-1185">Reference proteome</keyword>